<dbReference type="AlphaFoldDB" id="A0AA38H767"/>
<feature type="region of interest" description="Disordered" evidence="5">
    <location>
        <begin position="24"/>
        <end position="45"/>
    </location>
</feature>
<comment type="function">
    <text evidence="4">Component of the exocyst complex involved in the docking of exocytic vesicles with fusion sites on the plasma membrane.</text>
</comment>
<dbReference type="PANTHER" id="PTHR13043">
    <property type="entry name" value="EXOCYST COMPLEX COMPONENT SEC5"/>
    <property type="match status" value="1"/>
</dbReference>
<evidence type="ECO:0000256" key="3">
    <source>
        <dbReference type="ARBA" id="ARBA00022483"/>
    </source>
</evidence>
<evidence type="ECO:0000256" key="1">
    <source>
        <dbReference type="ARBA" id="ARBA00010578"/>
    </source>
</evidence>
<keyword evidence="4" id="KW-0653">Protein transport</keyword>
<organism evidence="7 8">
    <name type="scientific">Dioszegia hungarica</name>
    <dbReference type="NCBI Taxonomy" id="4972"/>
    <lineage>
        <taxon>Eukaryota</taxon>
        <taxon>Fungi</taxon>
        <taxon>Dikarya</taxon>
        <taxon>Basidiomycota</taxon>
        <taxon>Agaricomycotina</taxon>
        <taxon>Tremellomycetes</taxon>
        <taxon>Tremellales</taxon>
        <taxon>Bulleribasidiaceae</taxon>
        <taxon>Dioszegia</taxon>
    </lineage>
</organism>
<feature type="domain" description="Exocyst complex component EXOC2/Sec5 N-terminal" evidence="6">
    <location>
        <begin position="52"/>
        <end position="839"/>
    </location>
</feature>
<evidence type="ECO:0000256" key="4">
    <source>
        <dbReference type="RuleBase" id="RU365069"/>
    </source>
</evidence>
<keyword evidence="3 4" id="KW-0268">Exocytosis</keyword>
<evidence type="ECO:0000313" key="7">
    <source>
        <dbReference type="EMBL" id="KAI9633639.1"/>
    </source>
</evidence>
<dbReference type="GO" id="GO:0015031">
    <property type="term" value="P:protein transport"/>
    <property type="evidence" value="ECO:0007669"/>
    <property type="project" value="UniProtKB-KW"/>
</dbReference>
<proteinExistence type="inferred from homology"/>
<dbReference type="InterPro" id="IPR029175">
    <property type="entry name" value="EXOC2/Sec5"/>
</dbReference>
<evidence type="ECO:0000313" key="8">
    <source>
        <dbReference type="Proteomes" id="UP001164286"/>
    </source>
</evidence>
<name>A0AA38H767_9TREE</name>
<dbReference type="InterPro" id="IPR039481">
    <property type="entry name" value="EXOC2/Sec5_N_dom"/>
</dbReference>
<comment type="caution">
    <text evidence="7">The sequence shown here is derived from an EMBL/GenBank/DDBJ whole genome shotgun (WGS) entry which is preliminary data.</text>
</comment>
<dbReference type="GO" id="GO:0006887">
    <property type="term" value="P:exocytosis"/>
    <property type="evidence" value="ECO:0007669"/>
    <property type="project" value="UniProtKB-KW"/>
</dbReference>
<dbReference type="GO" id="GO:0000145">
    <property type="term" value="C:exocyst"/>
    <property type="evidence" value="ECO:0007669"/>
    <property type="project" value="UniProtKB-UniRule"/>
</dbReference>
<protein>
    <recommendedName>
        <fullName evidence="4">Exocyst complex component SEC5</fullName>
    </recommendedName>
</protein>
<reference evidence="7" key="1">
    <citation type="journal article" date="2022" name="G3 (Bethesda)">
        <title>High quality genome of the basidiomycete yeast Dioszegia hungarica PDD-24b-2 isolated from cloud water.</title>
        <authorList>
            <person name="Jarrige D."/>
            <person name="Haridas S."/>
            <person name="Bleykasten-Grosshans C."/>
            <person name="Joly M."/>
            <person name="Nadalig T."/>
            <person name="Sancelme M."/>
            <person name="Vuilleumier S."/>
            <person name="Grigoriev I.V."/>
            <person name="Amato P."/>
            <person name="Bringel F."/>
        </authorList>
    </citation>
    <scope>NUCLEOTIDE SEQUENCE</scope>
    <source>
        <strain evidence="7">PDD-24b-2</strain>
    </source>
</reference>
<evidence type="ECO:0000259" key="6">
    <source>
        <dbReference type="Pfam" id="PF15469"/>
    </source>
</evidence>
<dbReference type="GO" id="GO:0006893">
    <property type="term" value="P:Golgi to plasma membrane transport"/>
    <property type="evidence" value="ECO:0007669"/>
    <property type="project" value="UniProtKB-UniRule"/>
</dbReference>
<accession>A0AA38H767</accession>
<comment type="subunit">
    <text evidence="4">Component of the exocyst complex.</text>
</comment>
<sequence>MSRHDVDEAAVLKLYGISSLNPESWESVDHDKEGPLAGTMTGEDGKMAEELDPLGLRGRLSGAKDLDIRTRTATSLGSKAFDAKTFLSAHHPDATHTDLRRGIANLERAIESRSEAVRILVEENFDRFVAVKASSDVVYKDMKLGFLAGDTDHGTREVREIFKVAAHRADQVFLPVLENAVKAQKLRSTLGVFERSKFLFNLPGSLLESINAGKYDQALRDYKKGLFLKTSKTGQLIPGVQANTAEQKAQQKRVFDKVWDSVEGIMDDMRKRLDEGLKDSNKSVEEQEKVIEILIELEGSDEPAWAWLEYQHAHIIDRMKVISQKAQQAVKSVTEKMAHMPSTSTAYTDLIKRQLAQPQYILNDQQREFCFWRIAKACMDGKYRKVGRASSCLSTWANVQREASGTLSATSRPSSACRTMAMEIVRLYISSLSSFFTLSDAGLADVPRKDGAELRVPPFVPAGTTVLTACFFAERLVDEVAECVAELGVVDIGSDALNSSRQLVENVRWRMEEVICATWAKDAKALHSLEDWTPSPSRKGSTVYLNTVDAFQDRVSVAAKRIAVLHREKEALANNYKRRIKDSFVDTLCFLFDGLLTSAMAPSEADNGRRPSRVSVVKAVVKDMDTRLLTTLAQFEVLKQTLLPVIITRTAKVLETEMFRDQATLVEVLDNMDGMVFRELIKRKQEPLRQIVQDGVLRSGIDWLNTGKPTEVRSYMHKAIIQLVESHVKVADVAPSLVSRVLEALVEGITDVALQGFQQIPKFGTGGMLTATLEIEFLHQSVNPYVTPKANDTLSKIYDTISQAYKRQKNTDDFQKELEGLRKLLSDSRKATGMETLCFKGAKKGERKAEGK</sequence>
<gene>
    <name evidence="7" type="ORF">MKK02DRAFT_17950</name>
</gene>
<comment type="similarity">
    <text evidence="1 4">Belongs to the SEC5 family.</text>
</comment>
<dbReference type="EMBL" id="JAKWFO010000008">
    <property type="protein sequence ID" value="KAI9633639.1"/>
    <property type="molecule type" value="Genomic_DNA"/>
</dbReference>
<keyword evidence="2 4" id="KW-0813">Transport</keyword>
<dbReference type="Proteomes" id="UP001164286">
    <property type="component" value="Unassembled WGS sequence"/>
</dbReference>
<dbReference type="RefSeq" id="XP_052943416.1">
    <property type="nucleotide sequence ID" value="XM_053085867.1"/>
</dbReference>
<dbReference type="PANTHER" id="PTHR13043:SF1">
    <property type="entry name" value="EXOCYST COMPLEX COMPONENT 2"/>
    <property type="match status" value="1"/>
</dbReference>
<evidence type="ECO:0000256" key="2">
    <source>
        <dbReference type="ARBA" id="ARBA00022448"/>
    </source>
</evidence>
<keyword evidence="8" id="KW-1185">Reference proteome</keyword>
<evidence type="ECO:0000256" key="5">
    <source>
        <dbReference type="SAM" id="MobiDB-lite"/>
    </source>
</evidence>
<dbReference type="GeneID" id="77725068"/>
<dbReference type="Pfam" id="PF15469">
    <property type="entry name" value="Sec5"/>
    <property type="match status" value="1"/>
</dbReference>